<dbReference type="HOGENOM" id="CLU_2182955_0_0_6"/>
<gene>
    <name evidence="1" type="ORF">XPG1_1963</name>
</gene>
<dbReference type="KEGG" id="xpo:XPG1_1963"/>
<organism evidence="1 2">
    <name type="scientific">Xenorhabdus poinarii G6</name>
    <dbReference type="NCBI Taxonomy" id="1354304"/>
    <lineage>
        <taxon>Bacteria</taxon>
        <taxon>Pseudomonadati</taxon>
        <taxon>Pseudomonadota</taxon>
        <taxon>Gammaproteobacteria</taxon>
        <taxon>Enterobacterales</taxon>
        <taxon>Morganellaceae</taxon>
        <taxon>Xenorhabdus</taxon>
    </lineage>
</organism>
<proteinExistence type="predicted"/>
<evidence type="ECO:0000313" key="1">
    <source>
        <dbReference type="EMBL" id="CDG21618.1"/>
    </source>
</evidence>
<accession>A0A068R356</accession>
<protein>
    <submittedName>
        <fullName evidence="1">Uncharacterized protein</fullName>
    </submittedName>
</protein>
<name>A0A068R356_9GAMM</name>
<reference evidence="1 2" key="1">
    <citation type="submission" date="2013-07" db="EMBL/GenBank/DDBJ databases">
        <authorList>
            <person name="Genoscope - CEA"/>
        </authorList>
    </citation>
    <scope>NUCLEOTIDE SEQUENCE [LARGE SCALE GENOMIC DNA]</scope>
    <source>
        <strain evidence="1 2">G6</strain>
    </source>
</reference>
<dbReference type="AlphaFoldDB" id="A0A068R356"/>
<dbReference type="SUPFAM" id="SSF53098">
    <property type="entry name" value="Ribonuclease H-like"/>
    <property type="match status" value="1"/>
</dbReference>
<sequence>MEITVAENGVKAPPHKSTQPTLGLFKIREALRLDDSKRTGIVGWQRRWEGWFKLQTLLEGYQLALSLDGDNIPFVCEMIRFYCTDDYVVYEGKPTPIIYSFHRIIIISD</sequence>
<dbReference type="Proteomes" id="UP000032735">
    <property type="component" value="Chromosome"/>
</dbReference>
<dbReference type="STRING" id="1354304.XPG1_1963"/>
<dbReference type="Gene3D" id="1.10.740.10">
    <property type="entry name" value="Transferase Inhibitor Protein From Tn5, Chain"/>
    <property type="match status" value="1"/>
</dbReference>
<dbReference type="InterPro" id="IPR012337">
    <property type="entry name" value="RNaseH-like_sf"/>
</dbReference>
<keyword evidence="2" id="KW-1185">Reference proteome</keyword>
<dbReference type="InterPro" id="IPR014737">
    <property type="entry name" value="Transposase_Tn5-like_C"/>
</dbReference>
<evidence type="ECO:0000313" key="2">
    <source>
        <dbReference type="Proteomes" id="UP000032735"/>
    </source>
</evidence>
<dbReference type="EMBL" id="FO704551">
    <property type="protein sequence ID" value="CDG21618.1"/>
    <property type="molecule type" value="Genomic_DNA"/>
</dbReference>